<feature type="domain" description="Heterokaryon incompatibility" evidence="1">
    <location>
        <begin position="43"/>
        <end position="120"/>
    </location>
</feature>
<evidence type="ECO:0000313" key="3">
    <source>
        <dbReference type="Proteomes" id="UP000218811"/>
    </source>
</evidence>
<keyword evidence="3" id="KW-1185">Reference proteome</keyword>
<protein>
    <recommendedName>
        <fullName evidence="1">Heterokaryon incompatibility domain-containing protein</fullName>
    </recommendedName>
</protein>
<dbReference type="OrthoDB" id="5303367at2759"/>
<dbReference type="Pfam" id="PF06985">
    <property type="entry name" value="HET"/>
    <property type="match status" value="1"/>
</dbReference>
<gene>
    <name evidence="2" type="ORF">WOLCODRAFT_47112</name>
</gene>
<evidence type="ECO:0000259" key="1">
    <source>
        <dbReference type="Pfam" id="PF06985"/>
    </source>
</evidence>
<dbReference type="AlphaFoldDB" id="A0A2H3J773"/>
<dbReference type="InterPro" id="IPR010730">
    <property type="entry name" value="HET"/>
</dbReference>
<sequence length="499" mass="54399">LAHSVVDLDSLQPLRYRLIDCIAFIQEQTLSIVASKEFPHVNYCAISYVWRGNPIDPNDAEIDIAGTFAVKGSQLDSDPISIEVLRHACIASVQHGADYLWLDRVCIIQTSREDKTWQIKSGLPDVQPCPRCIYVPHGVSMLSPPANPLGGGSHLEERDIACSLCRCRTSAYTVVPQLTALCHVEVLVAACAVGQLKVPRGSGSSSDGDFDTYDAAILGRQSPSLEALGIAMSGFIAVSDPDAKDHAMWQCALMRTSSRPVDMVLSIMGLFGVSLDPSAFRSDDRLAATMALAQEILRMGKRASWVGISFKAPPCRQLSTFPEFPQTSVSGSAYVQTDTGRCLVARLVDVGYPVQVQMNGESLPRGVMDDEGYMHFSCKAAPVRQVLPIDKTALVFPSAASHEHMLMTAADKTMWQVVDTDEDTSDPRVFAILLGWFQKYAPAEVLPAWHPSNIQNIRLLLVKEHAPGRFYVITGSSVDYTATSRVLAWAVRNFSVGGP</sequence>
<name>A0A2H3J773_WOLCO</name>
<dbReference type="STRING" id="742152.A0A2H3J773"/>
<dbReference type="Proteomes" id="UP000218811">
    <property type="component" value="Unassembled WGS sequence"/>
</dbReference>
<feature type="non-terminal residue" evidence="2">
    <location>
        <position position="1"/>
    </location>
</feature>
<feature type="non-terminal residue" evidence="2">
    <location>
        <position position="499"/>
    </location>
</feature>
<proteinExistence type="predicted"/>
<accession>A0A2H3J773</accession>
<reference evidence="2 3" key="1">
    <citation type="journal article" date="2012" name="Science">
        <title>The Paleozoic origin of enzymatic lignin decomposition reconstructed from 31 fungal genomes.</title>
        <authorList>
            <person name="Floudas D."/>
            <person name="Binder M."/>
            <person name="Riley R."/>
            <person name="Barry K."/>
            <person name="Blanchette R.A."/>
            <person name="Henrissat B."/>
            <person name="Martinez A.T."/>
            <person name="Otillar R."/>
            <person name="Spatafora J.W."/>
            <person name="Yadav J.S."/>
            <person name="Aerts A."/>
            <person name="Benoit I."/>
            <person name="Boyd A."/>
            <person name="Carlson A."/>
            <person name="Copeland A."/>
            <person name="Coutinho P.M."/>
            <person name="de Vries R.P."/>
            <person name="Ferreira P."/>
            <person name="Findley K."/>
            <person name="Foster B."/>
            <person name="Gaskell J."/>
            <person name="Glotzer D."/>
            <person name="Gorecki P."/>
            <person name="Heitman J."/>
            <person name="Hesse C."/>
            <person name="Hori C."/>
            <person name="Igarashi K."/>
            <person name="Jurgens J.A."/>
            <person name="Kallen N."/>
            <person name="Kersten P."/>
            <person name="Kohler A."/>
            <person name="Kuees U."/>
            <person name="Kumar T.K.A."/>
            <person name="Kuo A."/>
            <person name="LaButti K."/>
            <person name="Larrondo L.F."/>
            <person name="Lindquist E."/>
            <person name="Ling A."/>
            <person name="Lombard V."/>
            <person name="Lucas S."/>
            <person name="Lundell T."/>
            <person name="Martin R."/>
            <person name="McLaughlin D.J."/>
            <person name="Morgenstern I."/>
            <person name="Morin E."/>
            <person name="Murat C."/>
            <person name="Nagy L.G."/>
            <person name="Nolan M."/>
            <person name="Ohm R.A."/>
            <person name="Patyshakuliyeva A."/>
            <person name="Rokas A."/>
            <person name="Ruiz-Duenas F.J."/>
            <person name="Sabat G."/>
            <person name="Salamov A."/>
            <person name="Samejima M."/>
            <person name="Schmutz J."/>
            <person name="Slot J.C."/>
            <person name="St John F."/>
            <person name="Stenlid J."/>
            <person name="Sun H."/>
            <person name="Sun S."/>
            <person name="Syed K."/>
            <person name="Tsang A."/>
            <person name="Wiebenga A."/>
            <person name="Young D."/>
            <person name="Pisabarro A."/>
            <person name="Eastwood D.C."/>
            <person name="Martin F."/>
            <person name="Cullen D."/>
            <person name="Grigoriev I.V."/>
            <person name="Hibbett D.S."/>
        </authorList>
    </citation>
    <scope>NUCLEOTIDE SEQUENCE [LARGE SCALE GENOMIC DNA]</scope>
    <source>
        <strain evidence="2 3">MD-104</strain>
    </source>
</reference>
<dbReference type="EMBL" id="KB467931">
    <property type="protein sequence ID" value="PCH37495.1"/>
    <property type="molecule type" value="Genomic_DNA"/>
</dbReference>
<evidence type="ECO:0000313" key="2">
    <source>
        <dbReference type="EMBL" id="PCH37495.1"/>
    </source>
</evidence>
<organism evidence="2 3">
    <name type="scientific">Wolfiporia cocos (strain MD-104)</name>
    <name type="common">Brown rot fungus</name>
    <dbReference type="NCBI Taxonomy" id="742152"/>
    <lineage>
        <taxon>Eukaryota</taxon>
        <taxon>Fungi</taxon>
        <taxon>Dikarya</taxon>
        <taxon>Basidiomycota</taxon>
        <taxon>Agaricomycotina</taxon>
        <taxon>Agaricomycetes</taxon>
        <taxon>Polyporales</taxon>
        <taxon>Phaeolaceae</taxon>
        <taxon>Wolfiporia</taxon>
    </lineage>
</organism>